<dbReference type="InParanoid" id="A0A4V1M4G9"/>
<dbReference type="EMBL" id="SDIL01000020">
    <property type="protein sequence ID" value="RXK40327.1"/>
    <property type="molecule type" value="Genomic_DNA"/>
</dbReference>
<dbReference type="CDD" id="cd00298">
    <property type="entry name" value="ACD_sHsps_p23-like"/>
    <property type="match status" value="1"/>
</dbReference>
<reference evidence="2 3" key="1">
    <citation type="submission" date="2016-06" db="EMBL/GenBank/DDBJ databases">
        <title>Evolution of pathogenesis and genome organization in the Tremellales.</title>
        <authorList>
            <person name="Cuomo C."/>
            <person name="Litvintseva A."/>
            <person name="Heitman J."/>
            <person name="Chen Y."/>
            <person name="Sun S."/>
            <person name="Springer D."/>
            <person name="Dromer F."/>
            <person name="Young S."/>
            <person name="Zeng Q."/>
            <person name="Chapman S."/>
            <person name="Gujja S."/>
            <person name="Saif S."/>
            <person name="Birren B."/>
        </authorList>
    </citation>
    <scope>NUCLEOTIDE SEQUENCE [LARGE SCALE GENOMIC DNA]</scope>
    <source>
        <strain evidence="2 3">ATCC 28783</strain>
    </source>
</reference>
<dbReference type="AlphaFoldDB" id="A0A4V1M4G9"/>
<evidence type="ECO:0000256" key="1">
    <source>
        <dbReference type="SAM" id="MobiDB-lite"/>
    </source>
</evidence>
<organism evidence="2 3">
    <name type="scientific">Tremella mesenterica</name>
    <name type="common">Jelly fungus</name>
    <dbReference type="NCBI Taxonomy" id="5217"/>
    <lineage>
        <taxon>Eukaryota</taxon>
        <taxon>Fungi</taxon>
        <taxon>Dikarya</taxon>
        <taxon>Basidiomycota</taxon>
        <taxon>Agaricomycotina</taxon>
        <taxon>Tremellomycetes</taxon>
        <taxon>Tremellales</taxon>
        <taxon>Tremellaceae</taxon>
        <taxon>Tremella</taxon>
    </lineage>
</organism>
<evidence type="ECO:0000313" key="3">
    <source>
        <dbReference type="Proteomes" id="UP000289152"/>
    </source>
</evidence>
<feature type="region of interest" description="Disordered" evidence="1">
    <location>
        <begin position="127"/>
        <end position="169"/>
    </location>
</feature>
<feature type="region of interest" description="Disordered" evidence="1">
    <location>
        <begin position="288"/>
        <end position="341"/>
    </location>
</feature>
<gene>
    <name evidence="2" type="ORF">M231_02441</name>
</gene>
<keyword evidence="3" id="KW-1185">Reference proteome</keyword>
<feature type="compositionally biased region" description="Low complexity" evidence="1">
    <location>
        <begin position="139"/>
        <end position="152"/>
    </location>
</feature>
<feature type="region of interest" description="Disordered" evidence="1">
    <location>
        <begin position="366"/>
        <end position="431"/>
    </location>
</feature>
<feature type="region of interest" description="Disordered" evidence="1">
    <location>
        <begin position="1"/>
        <end position="100"/>
    </location>
</feature>
<feature type="compositionally biased region" description="Low complexity" evidence="1">
    <location>
        <begin position="385"/>
        <end position="414"/>
    </location>
</feature>
<name>A0A4V1M4G9_TREME</name>
<dbReference type="VEuPathDB" id="FungiDB:TREMEDRAFT_74502"/>
<accession>A0A4V1M4G9</accession>
<dbReference type="Proteomes" id="UP000289152">
    <property type="component" value="Unassembled WGS sequence"/>
</dbReference>
<feature type="compositionally biased region" description="Low complexity" evidence="1">
    <location>
        <begin position="75"/>
        <end position="87"/>
    </location>
</feature>
<evidence type="ECO:0008006" key="4">
    <source>
        <dbReference type="Google" id="ProtNLM"/>
    </source>
</evidence>
<dbReference type="OrthoDB" id="1431247at2759"/>
<proteinExistence type="predicted"/>
<sequence length="431" mass="45674">MPRSVATSPPGEFPGLASLRDASALLQNPPSPNSDPNPNRNPRFIPHHNPPLTPNEPAQNTGNHPADSPVRPGPARATASAFAYSSRRASEEPASTSALRIVASSPTTGCIISAPTAVPAHYPALGTRRMSSADPRPASGGSSNSSSSSSSGVDAEENMPRWARPPKVRNSISGRARSFGDAVNRPDVDFDPELLVGQDGEWIEVIKGSEGRIAVRSRAAEYEVLVWLPAFAPESITVFTRGNRTVHIVADRWDDAEHAQWDIKLGEDANLATVRANYLGNELRIGVGKNVPRPPGSSRNRAYFRDTSSVRSAPAQLARSPATPPADLAAQQPKQASPPPGVLASIVEAQATSVFTGVPVPSARGHIRQVLPSPVESRPGQQDVTMNSRSSLMSSSASTCTESTSRTSLSAGSSQEMEIENASDEKKNKKE</sequence>
<protein>
    <recommendedName>
        <fullName evidence="4">SHSP domain-containing protein</fullName>
    </recommendedName>
</protein>
<evidence type="ECO:0000313" key="2">
    <source>
        <dbReference type="EMBL" id="RXK40327.1"/>
    </source>
</evidence>
<comment type="caution">
    <text evidence="2">The sequence shown here is derived from an EMBL/GenBank/DDBJ whole genome shotgun (WGS) entry which is preliminary data.</text>
</comment>